<proteinExistence type="predicted"/>
<dbReference type="EMBL" id="JAUIQD010000007">
    <property type="protein sequence ID" value="KAK3343857.1"/>
    <property type="molecule type" value="Genomic_DNA"/>
</dbReference>
<feature type="transmembrane region" description="Helical" evidence="2">
    <location>
        <begin position="136"/>
        <end position="158"/>
    </location>
</feature>
<sequence>MLINLPETDPTASSGDSTPDAQGGMRQGALGFTRQHIQTDRVRSLFLAEDIILFKLREYPRDVLQRKYQNYDIRLASRACGACYIDRTCGALLGIVSVLVPFIRARTPSPSTILGSITRGAQYVVRLLDKLSLPQFIGWAGLALIGAPIIAGGHLHLLSRLASRAIGVDGTNYIQHLLDIACSLRQYRKHACSQQPRLQDLMTADLVVVLAPFPDLFTHPCMGWVNCWYHTLRDWRRWHAAAYAYVELERIGALRHDATDRGYRPVGVYEFDMLEKSVPGELGWKFAPREVW</sequence>
<reference evidence="3" key="1">
    <citation type="journal article" date="2023" name="Mol. Phylogenet. Evol.">
        <title>Genome-scale phylogeny and comparative genomics of the fungal order Sordariales.</title>
        <authorList>
            <person name="Hensen N."/>
            <person name="Bonometti L."/>
            <person name="Westerberg I."/>
            <person name="Brannstrom I.O."/>
            <person name="Guillou S."/>
            <person name="Cros-Aarteil S."/>
            <person name="Calhoun S."/>
            <person name="Haridas S."/>
            <person name="Kuo A."/>
            <person name="Mondo S."/>
            <person name="Pangilinan J."/>
            <person name="Riley R."/>
            <person name="LaButti K."/>
            <person name="Andreopoulos B."/>
            <person name="Lipzen A."/>
            <person name="Chen C."/>
            <person name="Yan M."/>
            <person name="Daum C."/>
            <person name="Ng V."/>
            <person name="Clum A."/>
            <person name="Steindorff A."/>
            <person name="Ohm R.A."/>
            <person name="Martin F."/>
            <person name="Silar P."/>
            <person name="Natvig D.O."/>
            <person name="Lalanne C."/>
            <person name="Gautier V."/>
            <person name="Ament-Velasquez S.L."/>
            <person name="Kruys A."/>
            <person name="Hutchinson M.I."/>
            <person name="Powell A.J."/>
            <person name="Barry K."/>
            <person name="Miller A.N."/>
            <person name="Grigoriev I.V."/>
            <person name="Debuchy R."/>
            <person name="Gladieux P."/>
            <person name="Hiltunen Thoren M."/>
            <person name="Johannesson H."/>
        </authorList>
    </citation>
    <scope>NUCLEOTIDE SEQUENCE</scope>
    <source>
        <strain evidence="3">CBS 955.72</strain>
    </source>
</reference>
<protein>
    <submittedName>
        <fullName evidence="3">Uncharacterized protein</fullName>
    </submittedName>
</protein>
<evidence type="ECO:0000256" key="1">
    <source>
        <dbReference type="SAM" id="MobiDB-lite"/>
    </source>
</evidence>
<evidence type="ECO:0000313" key="3">
    <source>
        <dbReference type="EMBL" id="KAK3343857.1"/>
    </source>
</evidence>
<dbReference type="AlphaFoldDB" id="A0AAJ0H9F9"/>
<keyword evidence="4" id="KW-1185">Reference proteome</keyword>
<name>A0AAJ0H9F9_9PEZI</name>
<accession>A0AAJ0H9F9</accession>
<feature type="region of interest" description="Disordered" evidence="1">
    <location>
        <begin position="1"/>
        <end position="25"/>
    </location>
</feature>
<reference evidence="3" key="2">
    <citation type="submission" date="2023-06" db="EMBL/GenBank/DDBJ databases">
        <authorList>
            <consortium name="Lawrence Berkeley National Laboratory"/>
            <person name="Haridas S."/>
            <person name="Hensen N."/>
            <person name="Bonometti L."/>
            <person name="Westerberg I."/>
            <person name="Brannstrom I.O."/>
            <person name="Guillou S."/>
            <person name="Cros-Aarteil S."/>
            <person name="Calhoun S."/>
            <person name="Kuo A."/>
            <person name="Mondo S."/>
            <person name="Pangilinan J."/>
            <person name="Riley R."/>
            <person name="Labutti K."/>
            <person name="Andreopoulos B."/>
            <person name="Lipzen A."/>
            <person name="Chen C."/>
            <person name="Yanf M."/>
            <person name="Daum C."/>
            <person name="Ng V."/>
            <person name="Clum A."/>
            <person name="Steindorff A."/>
            <person name="Ohm R."/>
            <person name="Martin F."/>
            <person name="Silar P."/>
            <person name="Natvig D."/>
            <person name="Lalanne C."/>
            <person name="Gautier V."/>
            <person name="Ament-Velasquez S.L."/>
            <person name="Kruys A."/>
            <person name="Hutchinson M.I."/>
            <person name="Powell A.J."/>
            <person name="Barry K."/>
            <person name="Miller A.N."/>
            <person name="Grigoriev I.V."/>
            <person name="Debuchy R."/>
            <person name="Gladieux P."/>
            <person name="Thoren M.H."/>
            <person name="Johannesson H."/>
        </authorList>
    </citation>
    <scope>NUCLEOTIDE SEQUENCE</scope>
    <source>
        <strain evidence="3">CBS 955.72</strain>
    </source>
</reference>
<keyword evidence="2" id="KW-1133">Transmembrane helix</keyword>
<evidence type="ECO:0000313" key="4">
    <source>
        <dbReference type="Proteomes" id="UP001275084"/>
    </source>
</evidence>
<evidence type="ECO:0000256" key="2">
    <source>
        <dbReference type="SAM" id="Phobius"/>
    </source>
</evidence>
<feature type="compositionally biased region" description="Polar residues" evidence="1">
    <location>
        <begin position="10"/>
        <end position="20"/>
    </location>
</feature>
<gene>
    <name evidence="3" type="ORF">B0T25DRAFT_309592</name>
</gene>
<keyword evidence="2" id="KW-0812">Transmembrane</keyword>
<comment type="caution">
    <text evidence="3">The sequence shown here is derived from an EMBL/GenBank/DDBJ whole genome shotgun (WGS) entry which is preliminary data.</text>
</comment>
<organism evidence="3 4">
    <name type="scientific">Lasiosphaeria hispida</name>
    <dbReference type="NCBI Taxonomy" id="260671"/>
    <lineage>
        <taxon>Eukaryota</taxon>
        <taxon>Fungi</taxon>
        <taxon>Dikarya</taxon>
        <taxon>Ascomycota</taxon>
        <taxon>Pezizomycotina</taxon>
        <taxon>Sordariomycetes</taxon>
        <taxon>Sordariomycetidae</taxon>
        <taxon>Sordariales</taxon>
        <taxon>Lasiosphaeriaceae</taxon>
        <taxon>Lasiosphaeria</taxon>
    </lineage>
</organism>
<keyword evidence="2" id="KW-0472">Membrane</keyword>
<dbReference type="Proteomes" id="UP001275084">
    <property type="component" value="Unassembled WGS sequence"/>
</dbReference>